<dbReference type="PANTHER" id="PTHR30146">
    <property type="entry name" value="LACI-RELATED TRANSCRIPTIONAL REPRESSOR"/>
    <property type="match status" value="1"/>
</dbReference>
<evidence type="ECO:0000256" key="2">
    <source>
        <dbReference type="ARBA" id="ARBA00023015"/>
    </source>
</evidence>
<dbReference type="InterPro" id="IPR028082">
    <property type="entry name" value="Peripla_BP_I"/>
</dbReference>
<dbReference type="SMART" id="SM00354">
    <property type="entry name" value="HTH_LACI"/>
    <property type="match status" value="1"/>
</dbReference>
<dbReference type="EMBL" id="JBHSFI010000002">
    <property type="protein sequence ID" value="MFC4627441.1"/>
    <property type="molecule type" value="Genomic_DNA"/>
</dbReference>
<dbReference type="Gene3D" id="3.40.50.2300">
    <property type="match status" value="2"/>
</dbReference>
<accession>A0ABV9HCV3</accession>
<dbReference type="GO" id="GO:0003677">
    <property type="term" value="F:DNA binding"/>
    <property type="evidence" value="ECO:0007669"/>
    <property type="project" value="UniProtKB-KW"/>
</dbReference>
<organism evidence="7 8">
    <name type="scientific">Promicromonospora alba</name>
    <dbReference type="NCBI Taxonomy" id="1616110"/>
    <lineage>
        <taxon>Bacteria</taxon>
        <taxon>Bacillati</taxon>
        <taxon>Actinomycetota</taxon>
        <taxon>Actinomycetes</taxon>
        <taxon>Micrococcales</taxon>
        <taxon>Promicromonosporaceae</taxon>
        <taxon>Promicromonospora</taxon>
    </lineage>
</organism>
<dbReference type="PANTHER" id="PTHR30146:SF148">
    <property type="entry name" value="HTH-TYPE TRANSCRIPTIONAL REPRESSOR PURR-RELATED"/>
    <property type="match status" value="1"/>
</dbReference>
<dbReference type="CDD" id="cd01392">
    <property type="entry name" value="HTH_LacI"/>
    <property type="match status" value="1"/>
</dbReference>
<feature type="domain" description="HTH cro/C1-type" evidence="6">
    <location>
        <begin position="22"/>
        <end position="62"/>
    </location>
</feature>
<dbReference type="Pfam" id="PF13377">
    <property type="entry name" value="Peripla_BP_3"/>
    <property type="match status" value="1"/>
</dbReference>
<keyword evidence="3 7" id="KW-0238">DNA-binding</keyword>
<dbReference type="InterPro" id="IPR000843">
    <property type="entry name" value="HTH_LacI"/>
</dbReference>
<feature type="domain" description="HTH lacI-type" evidence="5">
    <location>
        <begin position="18"/>
        <end position="72"/>
    </location>
</feature>
<dbReference type="PROSITE" id="PS50932">
    <property type="entry name" value="HTH_LACI_2"/>
    <property type="match status" value="1"/>
</dbReference>
<dbReference type="SUPFAM" id="SSF47413">
    <property type="entry name" value="lambda repressor-like DNA-binding domains"/>
    <property type="match status" value="1"/>
</dbReference>
<evidence type="ECO:0000256" key="1">
    <source>
        <dbReference type="ARBA" id="ARBA00022491"/>
    </source>
</evidence>
<evidence type="ECO:0000256" key="3">
    <source>
        <dbReference type="ARBA" id="ARBA00023125"/>
    </source>
</evidence>
<sequence>MTNQGSTQDQGAAAPRRSTIWEVAKAAGVSHQTVSRYLRNDTKMRPETIERISRAVAELDYRPNLAARSMRTRRSGRIAVLLPGVGSYGPPQILGGVMEVAHEHGYTIEAFSVEGTPVDRFERVLELSDSGQVEGVLALAPLPPESEHRFPDRAAIVVSADYDDRFRAVGELADGSPVAEIVERLAELGHRRFLHVTGELDYASARGRRDVFVATVERLGLGPALVHEGDWTPDAGREAVLALPDEGRPTAIIAGNDASAAGVVQGARERGWSIPGDLSVTGWNNHLLGAYLAPTLTTVQVDHHRLGRAAMSRLVATLRPELGAAPSEGPLNTIIWRDSTGPASQ</sequence>
<dbReference type="PROSITE" id="PS00356">
    <property type="entry name" value="HTH_LACI_1"/>
    <property type="match status" value="1"/>
</dbReference>
<keyword evidence="8" id="KW-1185">Reference proteome</keyword>
<comment type="caution">
    <text evidence="7">The sequence shown here is derived from an EMBL/GenBank/DDBJ whole genome shotgun (WGS) entry which is preliminary data.</text>
</comment>
<protein>
    <submittedName>
        <fullName evidence="7">LacI family DNA-binding transcriptional regulator</fullName>
    </submittedName>
</protein>
<keyword evidence="1" id="KW-0678">Repressor</keyword>
<dbReference type="InterPro" id="IPR010982">
    <property type="entry name" value="Lambda_DNA-bd_dom_sf"/>
</dbReference>
<dbReference type="Pfam" id="PF00356">
    <property type="entry name" value="LacI"/>
    <property type="match status" value="1"/>
</dbReference>
<dbReference type="InterPro" id="IPR046335">
    <property type="entry name" value="LacI/GalR-like_sensor"/>
</dbReference>
<keyword evidence="4" id="KW-0804">Transcription</keyword>
<name>A0ABV9HCV3_9MICO</name>
<dbReference type="InterPro" id="IPR001387">
    <property type="entry name" value="Cro/C1-type_HTH"/>
</dbReference>
<proteinExistence type="predicted"/>
<gene>
    <name evidence="7" type="ORF">ACFO6V_04290</name>
</gene>
<dbReference type="SUPFAM" id="SSF53822">
    <property type="entry name" value="Periplasmic binding protein-like I"/>
    <property type="match status" value="1"/>
</dbReference>
<reference evidence="8" key="1">
    <citation type="journal article" date="2019" name="Int. J. Syst. Evol. Microbiol.">
        <title>The Global Catalogue of Microorganisms (GCM) 10K type strain sequencing project: providing services to taxonomists for standard genome sequencing and annotation.</title>
        <authorList>
            <consortium name="The Broad Institute Genomics Platform"/>
            <consortium name="The Broad Institute Genome Sequencing Center for Infectious Disease"/>
            <person name="Wu L."/>
            <person name="Ma J."/>
        </authorList>
    </citation>
    <scope>NUCLEOTIDE SEQUENCE [LARGE SCALE GENOMIC DNA]</scope>
    <source>
        <strain evidence="8">CCUG 42722</strain>
    </source>
</reference>
<evidence type="ECO:0000313" key="8">
    <source>
        <dbReference type="Proteomes" id="UP001596011"/>
    </source>
</evidence>
<evidence type="ECO:0000259" key="6">
    <source>
        <dbReference type="PROSITE" id="PS50943"/>
    </source>
</evidence>
<dbReference type="Proteomes" id="UP001596011">
    <property type="component" value="Unassembled WGS sequence"/>
</dbReference>
<dbReference type="RefSeq" id="WP_377132587.1">
    <property type="nucleotide sequence ID" value="NZ_JBHSFI010000002.1"/>
</dbReference>
<evidence type="ECO:0000259" key="5">
    <source>
        <dbReference type="PROSITE" id="PS50932"/>
    </source>
</evidence>
<dbReference type="Gene3D" id="1.10.260.40">
    <property type="entry name" value="lambda repressor-like DNA-binding domains"/>
    <property type="match status" value="1"/>
</dbReference>
<dbReference type="PROSITE" id="PS50943">
    <property type="entry name" value="HTH_CROC1"/>
    <property type="match status" value="1"/>
</dbReference>
<evidence type="ECO:0000256" key="4">
    <source>
        <dbReference type="ARBA" id="ARBA00023163"/>
    </source>
</evidence>
<evidence type="ECO:0000313" key="7">
    <source>
        <dbReference type="EMBL" id="MFC4627441.1"/>
    </source>
</evidence>
<keyword evidence="2" id="KW-0805">Transcription regulation</keyword>